<dbReference type="Proteomes" id="UP000568380">
    <property type="component" value="Unassembled WGS sequence"/>
</dbReference>
<gene>
    <name evidence="2" type="ORF">HNR40_001235</name>
</gene>
<dbReference type="PANTHER" id="PTHR46865:SF2">
    <property type="entry name" value="MONOOXYGENASE"/>
    <property type="match status" value="1"/>
</dbReference>
<reference evidence="2 3" key="1">
    <citation type="submission" date="2020-08" db="EMBL/GenBank/DDBJ databases">
        <title>Genomic Encyclopedia of Type Strains, Phase IV (KMG-IV): sequencing the most valuable type-strain genomes for metagenomic binning, comparative biology and taxonomic classification.</title>
        <authorList>
            <person name="Goeker M."/>
        </authorList>
    </citation>
    <scope>NUCLEOTIDE SEQUENCE [LARGE SCALE GENOMIC DNA]</scope>
    <source>
        <strain evidence="2 3">DSM 45385</strain>
    </source>
</reference>
<organism evidence="2 3">
    <name type="scientific">Nonomuraea endophytica</name>
    <dbReference type="NCBI Taxonomy" id="714136"/>
    <lineage>
        <taxon>Bacteria</taxon>
        <taxon>Bacillati</taxon>
        <taxon>Actinomycetota</taxon>
        <taxon>Actinomycetes</taxon>
        <taxon>Streptosporangiales</taxon>
        <taxon>Streptosporangiaceae</taxon>
        <taxon>Nonomuraea</taxon>
    </lineage>
</organism>
<proteinExistence type="predicted"/>
<accession>A0A7W8EDQ0</accession>
<feature type="domain" description="FAD-binding" evidence="1">
    <location>
        <begin position="2"/>
        <end position="333"/>
    </location>
</feature>
<dbReference type="PANTHER" id="PTHR46865">
    <property type="entry name" value="OXIDOREDUCTASE-RELATED"/>
    <property type="match status" value="1"/>
</dbReference>
<dbReference type="InterPro" id="IPR036188">
    <property type="entry name" value="FAD/NAD-bd_sf"/>
</dbReference>
<evidence type="ECO:0000259" key="1">
    <source>
        <dbReference type="Pfam" id="PF01494"/>
    </source>
</evidence>
<name>A0A7W8EDQ0_9ACTN</name>
<sequence>MRVLISGASIAGPVLAYWLTRFGHEVTVVERAPQPRKTGGHSVDLWRPALDIVERMGLLSAVRQRSITTERTLAYRPGVRRPASIDNTKIFTAVSDRHLEIMRDDLSEIFYDATRDTTEYVFADSLASISESGDVTFEHGRPRRFDLVIGADGLHSTVRRLAFGPESRFTDWVGAYLAVASVPRDMARDGVIIAHFDVGRTAMMYTAPHLQDARVLFLFRTERPLDYHHRDADRQKTLLREHFAGHVPRWLAELDQTPSFYFDSITQVRLDTWSRGRVALVGDAGLSPGPAIGASTSLAVLSAYVLAGQLAEAAGDHVRAYAAYQSELEEFVQRSRAFARGMAKTLLPSNRLGLSLLVNGTELATRLPSGMTRWLATLNSGGVRLFDTFPVRDYQPPTP</sequence>
<keyword evidence="3" id="KW-1185">Reference proteome</keyword>
<evidence type="ECO:0000313" key="2">
    <source>
        <dbReference type="EMBL" id="MBB5075789.1"/>
    </source>
</evidence>
<dbReference type="InterPro" id="IPR051704">
    <property type="entry name" value="FAD_aromatic-hydroxylase"/>
</dbReference>
<dbReference type="AlphaFoldDB" id="A0A7W8EDQ0"/>
<dbReference type="EMBL" id="JACHIN010000001">
    <property type="protein sequence ID" value="MBB5075789.1"/>
    <property type="molecule type" value="Genomic_DNA"/>
</dbReference>
<dbReference type="SUPFAM" id="SSF51905">
    <property type="entry name" value="FAD/NAD(P)-binding domain"/>
    <property type="match status" value="1"/>
</dbReference>
<dbReference type="Pfam" id="PF01494">
    <property type="entry name" value="FAD_binding_3"/>
    <property type="match status" value="1"/>
</dbReference>
<dbReference type="Gene3D" id="3.50.50.60">
    <property type="entry name" value="FAD/NAD(P)-binding domain"/>
    <property type="match status" value="1"/>
</dbReference>
<comment type="caution">
    <text evidence="2">The sequence shown here is derived from an EMBL/GenBank/DDBJ whole genome shotgun (WGS) entry which is preliminary data.</text>
</comment>
<dbReference type="PRINTS" id="PR00420">
    <property type="entry name" value="RNGMNOXGNASE"/>
</dbReference>
<dbReference type="GO" id="GO:0071949">
    <property type="term" value="F:FAD binding"/>
    <property type="evidence" value="ECO:0007669"/>
    <property type="project" value="InterPro"/>
</dbReference>
<dbReference type="InterPro" id="IPR002938">
    <property type="entry name" value="FAD-bd"/>
</dbReference>
<dbReference type="Gene3D" id="3.30.9.10">
    <property type="entry name" value="D-Amino Acid Oxidase, subunit A, domain 2"/>
    <property type="match status" value="1"/>
</dbReference>
<protein>
    <submittedName>
        <fullName evidence="2">2-polyprenyl-6-methoxyphenol hydroxylase-like FAD-dependent oxidoreductase</fullName>
    </submittedName>
</protein>
<evidence type="ECO:0000313" key="3">
    <source>
        <dbReference type="Proteomes" id="UP000568380"/>
    </source>
</evidence>
<dbReference type="RefSeq" id="WP_184958938.1">
    <property type="nucleotide sequence ID" value="NZ_JACHIN010000001.1"/>
</dbReference>